<dbReference type="PANTHER" id="PTHR18964">
    <property type="entry name" value="ROK (REPRESSOR, ORF, KINASE) FAMILY"/>
    <property type="match status" value="1"/>
</dbReference>
<keyword evidence="2" id="KW-0808">Transferase</keyword>
<dbReference type="EMBL" id="QLTW01000005">
    <property type="protein sequence ID" value="MBT9144354.1"/>
    <property type="molecule type" value="Genomic_DNA"/>
</dbReference>
<evidence type="ECO:0000256" key="1">
    <source>
        <dbReference type="ARBA" id="ARBA00006479"/>
    </source>
</evidence>
<dbReference type="PROSITE" id="PS01125">
    <property type="entry name" value="ROK"/>
    <property type="match status" value="1"/>
</dbReference>
<dbReference type="SUPFAM" id="SSF53067">
    <property type="entry name" value="Actin-like ATPase domain"/>
    <property type="match status" value="1"/>
</dbReference>
<organism evidence="2 3">
    <name type="scientific">Psychracetigena formicireducens</name>
    <dbReference type="NCBI Taxonomy" id="2986056"/>
    <lineage>
        <taxon>Bacteria</taxon>
        <taxon>Bacillati</taxon>
        <taxon>Candidatus Lithacetigenota</taxon>
        <taxon>Candidatus Psychracetigena</taxon>
    </lineage>
</organism>
<dbReference type="InterPro" id="IPR000600">
    <property type="entry name" value="ROK"/>
</dbReference>
<dbReference type="Gene3D" id="3.30.420.40">
    <property type="match status" value="2"/>
</dbReference>
<dbReference type="GO" id="GO:0004340">
    <property type="term" value="F:glucokinase activity"/>
    <property type="evidence" value="ECO:0007669"/>
    <property type="project" value="UniProtKB-EC"/>
</dbReference>
<reference evidence="2 3" key="1">
    <citation type="journal article" date="2021" name="bioRxiv">
        <title>Unique metabolic strategies in Hadean analogues reveal hints for primordial physiology.</title>
        <authorList>
            <person name="Nobu M.K."/>
            <person name="Nakai R."/>
            <person name="Tamazawa S."/>
            <person name="Mori H."/>
            <person name="Toyoda A."/>
            <person name="Ijiri A."/>
            <person name="Suzuki S."/>
            <person name="Kurokawa K."/>
            <person name="Kamagata Y."/>
            <person name="Tamaki H."/>
        </authorList>
    </citation>
    <scope>NUCLEOTIDE SEQUENCE [LARGE SCALE GENOMIC DNA]</scope>
    <source>
        <strain evidence="2">BS525</strain>
    </source>
</reference>
<dbReference type="PANTHER" id="PTHR18964:SF149">
    <property type="entry name" value="BIFUNCTIONAL UDP-N-ACETYLGLUCOSAMINE 2-EPIMERASE_N-ACETYLMANNOSAMINE KINASE"/>
    <property type="match status" value="1"/>
</dbReference>
<dbReference type="EC" id="2.7.1.2" evidence="2"/>
<dbReference type="AlphaFoldDB" id="A0A9E2BJQ4"/>
<gene>
    <name evidence="2" type="primary">glcK</name>
    <name evidence="2" type="ORF">DDT42_00189</name>
</gene>
<dbReference type="InterPro" id="IPR049874">
    <property type="entry name" value="ROK_cs"/>
</dbReference>
<evidence type="ECO:0000313" key="3">
    <source>
        <dbReference type="Proteomes" id="UP000811545"/>
    </source>
</evidence>
<name>A0A9E2BJQ4_PSYF1</name>
<proteinExistence type="inferred from homology"/>
<evidence type="ECO:0000313" key="2">
    <source>
        <dbReference type="EMBL" id="MBT9144354.1"/>
    </source>
</evidence>
<dbReference type="Pfam" id="PF00480">
    <property type="entry name" value="ROK"/>
    <property type="match status" value="1"/>
</dbReference>
<dbReference type="InterPro" id="IPR043129">
    <property type="entry name" value="ATPase_NBD"/>
</dbReference>
<comment type="caution">
    <text evidence="2">The sequence shown here is derived from an EMBL/GenBank/DDBJ whole genome shotgun (WGS) entry which is preliminary data.</text>
</comment>
<accession>A0A9E2BJQ4</accession>
<comment type="similarity">
    <text evidence="1">Belongs to the ROK (NagC/XylR) family.</text>
</comment>
<protein>
    <submittedName>
        <fullName evidence="2">Glucokinase</fullName>
        <ecNumber evidence="2">2.7.1.2</ecNumber>
    </submittedName>
</protein>
<sequence length="319" mass="34135">MGEVCLGIDLGGTKIKGILMKADGLIVYQYSTSTGNNLDNLFEVIEKLIQESKNLSLNICSIGVGCAGLIDHKNGITIESANLPFLKRFPLRDTVYKFAGIPTTIDNDVKMGAIGEMFYGEGKGIEDFVFLTLGTGIGGAIIINGKVYRGISNHSGEIGHLNLQTSGPDCGCGKQGCYETLASGPAIVNYVLYGIQMKRDTMILEKVAGNISKINPSLIAELAEKGDRLCLEALTESARYTGKVLSYLINILNPEKIIIGGGISEVKNILFPIIRETAQLYSLVVPFENCTIIKSGLGTESGVIGAAQMALLKYKGIEI</sequence>
<dbReference type="Proteomes" id="UP000811545">
    <property type="component" value="Unassembled WGS sequence"/>
</dbReference>